<name>A0A9P6KWH0_9PLEO</name>
<evidence type="ECO:0000313" key="2">
    <source>
        <dbReference type="Proteomes" id="UP000756921"/>
    </source>
</evidence>
<evidence type="ECO:0000313" key="1">
    <source>
        <dbReference type="EMBL" id="KAF9741116.1"/>
    </source>
</evidence>
<keyword evidence="2" id="KW-1185">Reference proteome</keyword>
<dbReference type="AlphaFoldDB" id="A0A9P6KWH0"/>
<accession>A0A9P6KWH0</accession>
<sequence length="549" mass="61947">MAHANSVSSALEAVSICPRQQYRRPVKDLSFEVASHVRAYLDHQSYEQAYIFLHSLVAAGTSITVPAKPYAGLLAPPSQLALASTLIVYPHITTRARSAEAIKGSDAAIKYLRCVQDTVDPSAESLKTLRTAFTFTDLRRRTNIYSPLNTPSSTRAFDVEQLNDVAANSKSLWRCAEDFWHVVGWAFNCSAKHKKRWERWRIWLDITLKFLEDEWDHCNKNGESLQDTLIWQYICSQEPLAGNTRKRILRAIFATGDSPSLNEFAEVWEKETLDPKPKDAQRHLSVIDFEIGDIGDYASEDEDVDIEGAPRSTVKARKARNASNTLDVGLPPLEEAVIPNYDAAVDRLGGMDAVNLRQRLVSLLSKVARELPKNFTSVEGLFDSLALQLRYLPVFVLNLLITTSRLSSADQVALNVTIFTALTSQNYINYTYRMPTQNEFELLLLPYRARTQSFAENAKVSLILEQVFMSMMEPLRLELTKALRDSMDIGIKERSNVKGRKDDLEEDAGEEVLMTSSKRLYGLVQILNALTASMPIRESPQKKRPRTHT</sequence>
<dbReference type="OrthoDB" id="5411773at2759"/>
<dbReference type="Proteomes" id="UP000756921">
    <property type="component" value="Unassembled WGS sequence"/>
</dbReference>
<proteinExistence type="predicted"/>
<organism evidence="1 2">
    <name type="scientific">Paraphaeosphaeria minitans</name>
    <dbReference type="NCBI Taxonomy" id="565426"/>
    <lineage>
        <taxon>Eukaryota</taxon>
        <taxon>Fungi</taxon>
        <taxon>Dikarya</taxon>
        <taxon>Ascomycota</taxon>
        <taxon>Pezizomycotina</taxon>
        <taxon>Dothideomycetes</taxon>
        <taxon>Pleosporomycetidae</taxon>
        <taxon>Pleosporales</taxon>
        <taxon>Massarineae</taxon>
        <taxon>Didymosphaeriaceae</taxon>
        <taxon>Paraphaeosphaeria</taxon>
    </lineage>
</organism>
<protein>
    <submittedName>
        <fullName evidence="1">Uncharacterized protein</fullName>
    </submittedName>
</protein>
<gene>
    <name evidence="1" type="ORF">PMIN01_00655</name>
</gene>
<comment type="caution">
    <text evidence="1">The sequence shown here is derived from an EMBL/GenBank/DDBJ whole genome shotgun (WGS) entry which is preliminary data.</text>
</comment>
<reference evidence="1" key="1">
    <citation type="journal article" date="2020" name="Mol. Plant Microbe Interact.">
        <title>Genome Sequence of the Biocontrol Agent Coniothyrium minitans strain Conio (IMI 134523).</title>
        <authorList>
            <person name="Patel D."/>
            <person name="Shittu T.A."/>
            <person name="Baroncelli R."/>
            <person name="Muthumeenakshi S."/>
            <person name="Osborne T.H."/>
            <person name="Janganan T.K."/>
            <person name="Sreenivasaprasad S."/>
        </authorList>
    </citation>
    <scope>NUCLEOTIDE SEQUENCE</scope>
    <source>
        <strain evidence="1">Conio</strain>
    </source>
</reference>
<dbReference type="EMBL" id="WJXW01000001">
    <property type="protein sequence ID" value="KAF9741116.1"/>
    <property type="molecule type" value="Genomic_DNA"/>
</dbReference>